<dbReference type="InterPro" id="IPR004841">
    <property type="entry name" value="AA-permease/SLC12A_dom"/>
</dbReference>
<evidence type="ECO:0000313" key="8">
    <source>
        <dbReference type="Proteomes" id="UP000234240"/>
    </source>
</evidence>
<keyword evidence="2 5" id="KW-0812">Transmembrane</keyword>
<dbReference type="InterPro" id="IPR050367">
    <property type="entry name" value="APC_superfamily"/>
</dbReference>
<feature type="transmembrane region" description="Helical" evidence="5">
    <location>
        <begin position="32"/>
        <end position="58"/>
    </location>
</feature>
<feature type="transmembrane region" description="Helical" evidence="5">
    <location>
        <begin position="301"/>
        <end position="321"/>
    </location>
</feature>
<feature type="transmembrane region" description="Helical" evidence="5">
    <location>
        <begin position="358"/>
        <end position="375"/>
    </location>
</feature>
<feature type="transmembrane region" description="Helical" evidence="5">
    <location>
        <begin position="147"/>
        <end position="165"/>
    </location>
</feature>
<evidence type="ECO:0000256" key="1">
    <source>
        <dbReference type="ARBA" id="ARBA00004141"/>
    </source>
</evidence>
<protein>
    <submittedName>
        <fullName evidence="7">Amino acid permease</fullName>
    </submittedName>
</protein>
<feature type="domain" description="Amino acid permease/ SLC12A" evidence="6">
    <location>
        <begin position="47"/>
        <end position="442"/>
    </location>
</feature>
<dbReference type="PIRSF" id="PIRSF006060">
    <property type="entry name" value="AA_transporter"/>
    <property type="match status" value="1"/>
</dbReference>
<evidence type="ECO:0000256" key="5">
    <source>
        <dbReference type="SAM" id="Phobius"/>
    </source>
</evidence>
<organism evidence="7 8">
    <name type="scientific">Chimaeribacter californicus</name>
    <dbReference type="NCBI Taxonomy" id="2060067"/>
    <lineage>
        <taxon>Bacteria</taxon>
        <taxon>Pseudomonadati</taxon>
        <taxon>Pseudomonadota</taxon>
        <taxon>Gammaproteobacteria</taxon>
        <taxon>Enterobacterales</taxon>
        <taxon>Yersiniaceae</taxon>
        <taxon>Chimaeribacter</taxon>
    </lineage>
</organism>
<dbReference type="RefSeq" id="WP_101817071.1">
    <property type="nucleotide sequence ID" value="NZ_PJZF01000013.1"/>
</dbReference>
<proteinExistence type="predicted"/>
<accession>A0A2N5E255</accession>
<feature type="transmembrane region" description="Helical" evidence="5">
    <location>
        <begin position="453"/>
        <end position="471"/>
    </location>
</feature>
<evidence type="ECO:0000256" key="4">
    <source>
        <dbReference type="ARBA" id="ARBA00023136"/>
    </source>
</evidence>
<evidence type="ECO:0000313" key="7">
    <source>
        <dbReference type="EMBL" id="PLR34647.1"/>
    </source>
</evidence>
<evidence type="ECO:0000259" key="6">
    <source>
        <dbReference type="Pfam" id="PF00324"/>
    </source>
</evidence>
<feature type="transmembrane region" description="Helical" evidence="5">
    <location>
        <begin position="216"/>
        <end position="237"/>
    </location>
</feature>
<feature type="transmembrane region" description="Helical" evidence="5">
    <location>
        <begin position="249"/>
        <end position="270"/>
    </location>
</feature>
<dbReference type="Proteomes" id="UP000234240">
    <property type="component" value="Unassembled WGS sequence"/>
</dbReference>
<feature type="transmembrane region" description="Helical" evidence="5">
    <location>
        <begin position="114"/>
        <end position="135"/>
    </location>
</feature>
<evidence type="ECO:0000256" key="3">
    <source>
        <dbReference type="ARBA" id="ARBA00022989"/>
    </source>
</evidence>
<dbReference type="OrthoDB" id="9804700at2"/>
<feature type="transmembrane region" description="Helical" evidence="5">
    <location>
        <begin position="420"/>
        <end position="441"/>
    </location>
</feature>
<reference evidence="7 8" key="1">
    <citation type="submission" date="2017-12" db="EMBL/GenBank/DDBJ databases">
        <title>Characterization of six clinical isolates of Enterochimera gen. nov., a novel genus of the Yersiniaciae family and the three species Enterochimera arupensis sp. nov., Enterochimera coloradensis sp. nov, and Enterochimera californica sp. nov.</title>
        <authorList>
            <person name="Rossi A."/>
            <person name="Fisher M."/>
        </authorList>
    </citation>
    <scope>NUCLEOTIDE SEQUENCE [LARGE SCALE GENOMIC DNA]</scope>
    <source>
        <strain evidence="8">2015-Iso6</strain>
    </source>
</reference>
<dbReference type="EMBL" id="PJZF01000013">
    <property type="protein sequence ID" value="PLR34647.1"/>
    <property type="molecule type" value="Genomic_DNA"/>
</dbReference>
<dbReference type="PANTHER" id="PTHR42770:SF16">
    <property type="entry name" value="AMINO ACID PERMEASE"/>
    <property type="match status" value="1"/>
</dbReference>
<sequence>MSNVIDSDNTAAPGVTGNAQASGGLRKNTLGLFSLVFFVVAAASPLTGVVGGLPVAIFTGNGGGIPVVYIAACLILMLFSVGYIAMSRHVKSAGAFYTYIATGLGEHWGGPASVLALLAYCAIQTAVVAMLGFFTQLFLAQHLGIEVPWWALSMLCVVIAWVLGIKRVEVGGKLLGVLMLAEVAIVLLTDVMLLVNKSGPLTFASFQPSVFLHGNLGIAFIFAIAAFIGFESTAIYAEECRDPQKTVPRATVCALLLITAFFCFTSWALVQAYGFDELVTIARRDPGNFVFDITRQYVGQWAVDTMSVLLITSLFAAALAFHNNISRYIFSISRDGLIWKELCRTHPTNGTPHNASHLHSVILLLMLVGMGSTNLDPMVHIFAFGSAIATLCIMVLQVGVSAAVIVFFRRTHAPGSSAWRTFWAPLLALTGMSATLIMMVMNLQLLSGSDSPRVQLIPWGIAVCAVAGYVLSRRRRVSTPP</sequence>
<gene>
    <name evidence="7" type="ORF">CYR55_14695</name>
</gene>
<dbReference type="Pfam" id="PF00324">
    <property type="entry name" value="AA_permease"/>
    <property type="match status" value="1"/>
</dbReference>
<keyword evidence="4 5" id="KW-0472">Membrane</keyword>
<comment type="caution">
    <text evidence="7">The sequence shown here is derived from an EMBL/GenBank/DDBJ whole genome shotgun (WGS) entry which is preliminary data.</text>
</comment>
<keyword evidence="8" id="KW-1185">Reference proteome</keyword>
<evidence type="ECO:0000256" key="2">
    <source>
        <dbReference type="ARBA" id="ARBA00022692"/>
    </source>
</evidence>
<dbReference type="AlphaFoldDB" id="A0A2N5E255"/>
<dbReference type="Gene3D" id="1.20.1740.10">
    <property type="entry name" value="Amino acid/polyamine transporter I"/>
    <property type="match status" value="1"/>
</dbReference>
<feature type="transmembrane region" description="Helical" evidence="5">
    <location>
        <begin position="381"/>
        <end position="408"/>
    </location>
</feature>
<feature type="transmembrane region" description="Helical" evidence="5">
    <location>
        <begin position="64"/>
        <end position="86"/>
    </location>
</feature>
<feature type="transmembrane region" description="Helical" evidence="5">
    <location>
        <begin position="177"/>
        <end position="196"/>
    </location>
</feature>
<dbReference type="GO" id="GO:0016020">
    <property type="term" value="C:membrane"/>
    <property type="evidence" value="ECO:0007669"/>
    <property type="project" value="UniProtKB-SubCell"/>
</dbReference>
<dbReference type="GO" id="GO:0055085">
    <property type="term" value="P:transmembrane transport"/>
    <property type="evidence" value="ECO:0007669"/>
    <property type="project" value="InterPro"/>
</dbReference>
<dbReference type="PANTHER" id="PTHR42770">
    <property type="entry name" value="AMINO ACID TRANSPORTER-RELATED"/>
    <property type="match status" value="1"/>
</dbReference>
<keyword evidence="3 5" id="KW-1133">Transmembrane helix</keyword>
<comment type="subcellular location">
    <subcellularLocation>
        <location evidence="1">Membrane</location>
        <topology evidence="1">Multi-pass membrane protein</topology>
    </subcellularLocation>
</comment>
<name>A0A2N5E255_9GAMM</name>